<keyword evidence="2" id="KW-1185">Reference proteome</keyword>
<dbReference type="NCBIfam" id="TIGR03711">
    <property type="entry name" value="acc_sec_asp3"/>
    <property type="match status" value="1"/>
</dbReference>
<dbReference type="GO" id="GO:0015031">
    <property type="term" value="P:protein transport"/>
    <property type="evidence" value="ECO:0007669"/>
    <property type="project" value="InterPro"/>
</dbReference>
<dbReference type="RefSeq" id="WP_135782928.1">
    <property type="nucleotide sequence ID" value="NZ_JADMRL010000005.1"/>
</dbReference>
<dbReference type="AlphaFoldDB" id="A0A4Z1DVU3"/>
<dbReference type="InterPro" id="IPR022259">
    <property type="entry name" value="Acessory_Sec_prot_Asp3"/>
</dbReference>
<dbReference type="Proteomes" id="UP000297986">
    <property type="component" value="Unassembled WGS sequence"/>
</dbReference>
<protein>
    <submittedName>
        <fullName evidence="1">Accessory Sec system protein Asp3</fullName>
    </submittedName>
</protein>
<name>A0A4Z1DVU3_9STRE</name>
<gene>
    <name evidence="1" type="primary">asp3</name>
    <name evidence="1" type="ORF">E5S68_07180</name>
</gene>
<accession>A0A4Z1DVU3</accession>
<comment type="caution">
    <text evidence="1">The sequence shown here is derived from an EMBL/GenBank/DDBJ whole genome shotgun (WGS) entry which is preliminary data.</text>
</comment>
<sequence length="156" mass="17542">MITIKQQEARRHYWGPLSSADYLWGSLIQGFARDKVVFKNPLMPSGQILKTWKSMSNFSDNRLAPSLPLLKRGQSYVLDVSMTSTPSHTVMVEIVFQDRFGVAVKRQVASDGSLAFVYPENAYAYEVHLLSAGMQEFVFHYFTITPNSSEGAEVLA</sequence>
<dbReference type="EMBL" id="SRRP01000001">
    <property type="protein sequence ID" value="TGN92691.1"/>
    <property type="molecule type" value="Genomic_DNA"/>
</dbReference>
<evidence type="ECO:0000313" key="2">
    <source>
        <dbReference type="Proteomes" id="UP000297986"/>
    </source>
</evidence>
<dbReference type="OrthoDB" id="2042927at2"/>
<evidence type="ECO:0000313" key="1">
    <source>
        <dbReference type="EMBL" id="TGN92691.1"/>
    </source>
</evidence>
<dbReference type="Pfam" id="PF15432">
    <property type="entry name" value="Sec-ASP3"/>
    <property type="match status" value="1"/>
</dbReference>
<proteinExistence type="predicted"/>
<organism evidence="1 2">
    <name type="scientific">Streptococcus rubneri</name>
    <dbReference type="NCBI Taxonomy" id="1234680"/>
    <lineage>
        <taxon>Bacteria</taxon>
        <taxon>Bacillati</taxon>
        <taxon>Bacillota</taxon>
        <taxon>Bacilli</taxon>
        <taxon>Lactobacillales</taxon>
        <taxon>Streptococcaceae</taxon>
        <taxon>Streptococcus</taxon>
    </lineage>
</organism>
<reference evidence="1 2" key="1">
    <citation type="submission" date="2019-04" db="EMBL/GenBank/DDBJ databases">
        <title>Genome sequencing of Streptococcus rubneri DSM 26920(T).</title>
        <authorList>
            <person name="Kook J.-K."/>
            <person name="Park S.-N."/>
            <person name="Lim Y.K."/>
        </authorList>
    </citation>
    <scope>NUCLEOTIDE SEQUENCE [LARGE SCALE GENOMIC DNA]</scope>
    <source>
        <strain evidence="1 2">DSM 26920</strain>
    </source>
</reference>